<name>A0A1I3NSY9_9ACTN</name>
<feature type="region of interest" description="Disordered" evidence="1">
    <location>
        <begin position="56"/>
        <end position="76"/>
    </location>
</feature>
<keyword evidence="3" id="KW-1185">Reference proteome</keyword>
<evidence type="ECO:0000313" key="3">
    <source>
        <dbReference type="Proteomes" id="UP000199111"/>
    </source>
</evidence>
<accession>A0A1I3NSY9</accession>
<feature type="compositionally biased region" description="Low complexity" evidence="1">
    <location>
        <begin position="61"/>
        <end position="74"/>
    </location>
</feature>
<organism evidence="2 3">
    <name type="scientific">Streptosporangium canum</name>
    <dbReference type="NCBI Taxonomy" id="324952"/>
    <lineage>
        <taxon>Bacteria</taxon>
        <taxon>Bacillati</taxon>
        <taxon>Actinomycetota</taxon>
        <taxon>Actinomycetes</taxon>
        <taxon>Streptosporangiales</taxon>
        <taxon>Streptosporangiaceae</taxon>
        <taxon>Streptosporangium</taxon>
    </lineage>
</organism>
<evidence type="ECO:0000256" key="1">
    <source>
        <dbReference type="SAM" id="MobiDB-lite"/>
    </source>
</evidence>
<proteinExistence type="predicted"/>
<dbReference type="Proteomes" id="UP000199111">
    <property type="component" value="Unassembled WGS sequence"/>
</dbReference>
<reference evidence="3" key="1">
    <citation type="submission" date="2016-10" db="EMBL/GenBank/DDBJ databases">
        <authorList>
            <person name="Varghese N."/>
            <person name="Submissions S."/>
        </authorList>
    </citation>
    <scope>NUCLEOTIDE SEQUENCE [LARGE SCALE GENOMIC DNA]</scope>
    <source>
        <strain evidence="3">CGMCC 4.2126</strain>
    </source>
</reference>
<gene>
    <name evidence="2" type="ORF">SAMN05216275_106323</name>
</gene>
<dbReference type="GeneID" id="96298255"/>
<evidence type="ECO:0000313" key="2">
    <source>
        <dbReference type="EMBL" id="SFJ12319.1"/>
    </source>
</evidence>
<sequence>MNGHTLLGLGGWLAAATLTTVATTWAVSLIGVHITGQAVQPMTLNEVERTLVSTAGSPALAEPAGPASPRPGAATREFSYGEGSVVTACEADQAVLLSWSPAQGYGVGRVERGPSPAVSVQFASGGDRTTIRVSCLAGSPAVTTHSTTSRPPG</sequence>
<protein>
    <recommendedName>
        <fullName evidence="4">Septum formation initiator</fullName>
    </recommendedName>
</protein>
<dbReference type="RefSeq" id="WP_093887123.1">
    <property type="nucleotide sequence ID" value="NZ_FOQY01000006.1"/>
</dbReference>
<evidence type="ECO:0008006" key="4">
    <source>
        <dbReference type="Google" id="ProtNLM"/>
    </source>
</evidence>
<dbReference type="AlphaFoldDB" id="A0A1I3NSY9"/>
<dbReference type="EMBL" id="FOQY01000006">
    <property type="protein sequence ID" value="SFJ12319.1"/>
    <property type="molecule type" value="Genomic_DNA"/>
</dbReference>